<dbReference type="AlphaFoldDB" id="A0A6I6GBE2"/>
<keyword evidence="3" id="KW-1185">Reference proteome</keyword>
<feature type="transmembrane region" description="Helical" evidence="1">
    <location>
        <begin position="301"/>
        <end position="322"/>
    </location>
</feature>
<evidence type="ECO:0000313" key="2">
    <source>
        <dbReference type="EMBL" id="QGW29754.1"/>
    </source>
</evidence>
<feature type="transmembrane region" description="Helical" evidence="1">
    <location>
        <begin position="378"/>
        <end position="399"/>
    </location>
</feature>
<feature type="transmembrane region" description="Helical" evidence="1">
    <location>
        <begin position="13"/>
        <end position="38"/>
    </location>
</feature>
<dbReference type="GO" id="GO:0005886">
    <property type="term" value="C:plasma membrane"/>
    <property type="evidence" value="ECO:0007669"/>
    <property type="project" value="TreeGrafter"/>
</dbReference>
<dbReference type="KEGG" id="fls:GLV81_17980"/>
<keyword evidence="1" id="KW-0812">Transmembrane</keyword>
<dbReference type="Proteomes" id="UP000426027">
    <property type="component" value="Chromosome"/>
</dbReference>
<feature type="transmembrane region" description="Helical" evidence="1">
    <location>
        <begin position="329"/>
        <end position="347"/>
    </location>
</feature>
<evidence type="ECO:0000313" key="3">
    <source>
        <dbReference type="Proteomes" id="UP000426027"/>
    </source>
</evidence>
<dbReference type="RefSeq" id="WP_157480253.1">
    <property type="nucleotide sequence ID" value="NZ_CP046566.1"/>
</dbReference>
<dbReference type="InterPro" id="IPR010364">
    <property type="entry name" value="Uncharacterised_IM_CreD"/>
</dbReference>
<sequence>MQITAKASFGDRFLIKGIITGFLILVMLIPSVFVLNLVEERKERQQEVIAEVSSKWASAQTLSGPFLIVPYERTFIDADKKPAVVTEQLIVLPEQLMVNGTVQPQIKQRSIYKVALYKSSIKLDGHFDLKNITAGENETILWSKASLCMGLTDSRGIEAQMQSTAAQMPLTFDAGIPENGLAERGVSVPVDLSKVLADGRLDFTIPLSVRGSESLQVLPLGKTSSMQLRSEWESPSYIGKFLPQHNPDMKGFDAKWQVLHFNRDFPQIWKNRSYKAAEYAFGVSLIQPADNYAKTMRSVKYAILFIGLMFGFFFLLEIMLGYRVHPVQYVLVGIALIVFYTLLLSIGELLTFNIAYGMATFATVSLITLYAKQLFVKWSNALLIGGFLFGLYAFIYVLIQLEDTSLLAGSIGLFLLVALAMYFSRKINWYQQPAAVVAPEEEA</sequence>
<protein>
    <submittedName>
        <fullName evidence="2">Cell envelope integrity protein CreD</fullName>
    </submittedName>
</protein>
<accession>A0A6I6GBE2</accession>
<keyword evidence="1" id="KW-0472">Membrane</keyword>
<evidence type="ECO:0000256" key="1">
    <source>
        <dbReference type="SAM" id="Phobius"/>
    </source>
</evidence>
<feature type="transmembrane region" description="Helical" evidence="1">
    <location>
        <begin position="353"/>
        <end position="371"/>
    </location>
</feature>
<dbReference type="NCBIfam" id="NF008712">
    <property type="entry name" value="PRK11715.1-1"/>
    <property type="match status" value="1"/>
</dbReference>
<reference evidence="2 3" key="1">
    <citation type="submission" date="2019-11" db="EMBL/GenBank/DDBJ databases">
        <authorList>
            <person name="Im W.T."/>
        </authorList>
    </citation>
    <scope>NUCLEOTIDE SEQUENCE [LARGE SCALE GENOMIC DNA]</scope>
    <source>
        <strain evidence="2 3">SB-02</strain>
    </source>
</reference>
<dbReference type="PANTHER" id="PTHR30092">
    <property type="entry name" value="INNER MEMBRANE PROTEIN CRED"/>
    <property type="match status" value="1"/>
</dbReference>
<name>A0A6I6GBE2_9BACT</name>
<gene>
    <name evidence="2" type="primary">creD</name>
    <name evidence="2" type="ORF">GLV81_17980</name>
</gene>
<proteinExistence type="predicted"/>
<dbReference type="PIRSF" id="PIRSF004548">
    <property type="entry name" value="CreD"/>
    <property type="match status" value="1"/>
</dbReference>
<keyword evidence="1" id="KW-1133">Transmembrane helix</keyword>
<feature type="transmembrane region" description="Helical" evidence="1">
    <location>
        <begin position="405"/>
        <end position="423"/>
    </location>
</feature>
<dbReference type="EMBL" id="CP046566">
    <property type="protein sequence ID" value="QGW29754.1"/>
    <property type="molecule type" value="Genomic_DNA"/>
</dbReference>
<dbReference type="PANTHER" id="PTHR30092:SF0">
    <property type="entry name" value="INNER MEMBRANE PROTEIN CRED"/>
    <property type="match status" value="1"/>
</dbReference>
<organism evidence="2 3">
    <name type="scientific">Phnomibacter ginsenosidimutans</name>
    <dbReference type="NCBI Taxonomy" id="2676868"/>
    <lineage>
        <taxon>Bacteria</taxon>
        <taxon>Pseudomonadati</taxon>
        <taxon>Bacteroidota</taxon>
        <taxon>Chitinophagia</taxon>
        <taxon>Chitinophagales</taxon>
        <taxon>Chitinophagaceae</taxon>
        <taxon>Phnomibacter</taxon>
    </lineage>
</organism>
<dbReference type="Pfam" id="PF06123">
    <property type="entry name" value="CreD"/>
    <property type="match status" value="1"/>
</dbReference>